<feature type="binding site" evidence="14">
    <location>
        <position position="1122"/>
    </location>
    <ligand>
        <name>[4Fe-4S] cluster</name>
        <dbReference type="ChEBI" id="CHEBI:49883"/>
    </ligand>
</feature>
<name>A0ABS2Q4F6_9BACL</name>
<keyword evidence="3 14" id="KW-0479">Metal-binding</keyword>
<dbReference type="PANTHER" id="PTHR30591:SF1">
    <property type="entry name" value="RECBCD ENZYME SUBUNIT RECC"/>
    <property type="match status" value="1"/>
</dbReference>
<dbReference type="Gene3D" id="6.10.140.1030">
    <property type="match status" value="1"/>
</dbReference>
<evidence type="ECO:0000256" key="13">
    <source>
        <dbReference type="ARBA" id="ARBA00023204"/>
    </source>
</evidence>
<evidence type="ECO:0000256" key="1">
    <source>
        <dbReference type="ARBA" id="ARBA00022485"/>
    </source>
</evidence>
<dbReference type="GO" id="GO:0003678">
    <property type="term" value="F:DNA helicase activity"/>
    <property type="evidence" value="ECO:0007669"/>
    <property type="project" value="UniProtKB-EC"/>
</dbReference>
<feature type="binding site" evidence="14">
    <location>
        <position position="1119"/>
    </location>
    <ligand>
        <name>[4Fe-4S] cluster</name>
        <dbReference type="ChEBI" id="CHEBI:49883"/>
    </ligand>
</feature>
<accession>A0ABS2Q4F6</accession>
<dbReference type="Proteomes" id="UP000823201">
    <property type="component" value="Unassembled WGS sequence"/>
</dbReference>
<organism evidence="16 17">
    <name type="scientific">Sporolactobacillus spathodeae</name>
    <dbReference type="NCBI Taxonomy" id="1465502"/>
    <lineage>
        <taxon>Bacteria</taxon>
        <taxon>Bacillati</taxon>
        <taxon>Bacillota</taxon>
        <taxon>Bacilli</taxon>
        <taxon>Bacillales</taxon>
        <taxon>Sporolactobacillaceae</taxon>
        <taxon>Sporolactobacillus</taxon>
    </lineage>
</organism>
<proteinExistence type="inferred from homology"/>
<dbReference type="SUPFAM" id="SSF52540">
    <property type="entry name" value="P-loop containing nucleoside triphosphate hydrolases"/>
    <property type="match status" value="1"/>
</dbReference>
<dbReference type="InterPro" id="IPR049035">
    <property type="entry name" value="ADDB_N"/>
</dbReference>
<comment type="function">
    <text evidence="14">The heterodimer acts as both an ATP-dependent DNA helicase and an ATP-dependent, dual-direction single-stranded exonuclease. Recognizes the chi site generating a DNA molecule suitable for the initiation of homologous recombination. The AddB subunit has 5' -&gt; 3' nuclease activity but not helicase activity.</text>
</comment>
<sequence length="1164" mass="132828">MSVRFILGRAGTGKTSECMNEIREKLHDRPTGSPLIYLVPEHMTFAAEYGFASTPDLGGMTRLNVYSFPRLALRVLQHAGGMTRLHLDEAGIAMLLRKIVMKRGNDFRLFGNAAEQNGFFKLLADTLAEFKQYCLTPDQVHGHAETLEAPSGNQDVRDKLYDLSLIYQEFEQSLLGKYVDGEDYIKLMCEKIPDAAFLKNAEIWIDGFQTMTPEEQLAVECLMTAAPRVTILLGCDQIYDRAPDHFSPFRHPAKLFLSLKERAESDGIAIEPIRLKTKILRGKDSALEHLNTAFGNFSRKPVYQTVGLTLTEAINRREEVEQTARAIIRLARDKAIRYQEMTVVVRHLQDYRDLVETVFSDYRIPLFIDQKKPMHHHPLIECVRSALEVIQQNWRYEPVFRCIKTDLFIPAGSSDEEEREAFDRLENYVMAYGIYGRKRWNGAKTWNCRQYRGLEEKQRQETPEERAMQNELNRARRLIAKPLAAFEDALRKATSVSDQCAAVYQFLSDLAVPQKLSLWAHQAEAQNRLEDAKAHRQAWNALMNLLDQCVEGAGEEAMPLQWFCDVLDTGLDQLQFAQVPPALDQVQISTMDRLRAADWKAVFVLGINEGIIPAKPVQQGLFSDEDRNLLEASGMHVAEGDEEQMALENEWIYRAFTLPSAALFLSYPLASEDGESLKPSPLIGRIQRLFPDLAVNVALSEPRMLDEKEQIMFINQPRKTLSYLAAQIREWQRGYPISDIWWDSYNWLNAHGEWATISRLVLSSLFATNDEKLSEATAQELYGDSLRGSVSRLELFNACPFSQFASYGLKLREREVYQLAAPDIGQLFHLAIKQMTEKVMERANGWADLTPELCDQLARATVQRLAPQLQRQILNSSSRYQYLEYKLEQVIARVARVMQRQAETSRFTPLSLEMPFGPGQPIPPLVFKLRNGSTMQIVGRIDRVDKAEVDDRLMLRIVDYKSSTRDLSLTDVYYGLALQMLTYLDVVVTNSEKWLGKKANPAGILYFHVHNPFLSLTEKMSETEIEDQLFKSFKMKGLLLADRATLLQMDQIADGATSMIAPFGFKKSGDLYKSSSVATSDEFEAMQRYTQKKIEEAGNQITEGNISIAPYRLKQQVPCTMCTFRAVCQFDQSQNGSGYRNLQQKPDEWLMRQIEEGARADDEK</sequence>
<keyword evidence="9 14" id="KW-0067">ATP-binding</keyword>
<reference evidence="16 17" key="1">
    <citation type="submission" date="2021-01" db="EMBL/GenBank/DDBJ databases">
        <title>Genomic Encyclopedia of Type Strains, Phase IV (KMG-IV): sequencing the most valuable type-strain genomes for metagenomic binning, comparative biology and taxonomic classification.</title>
        <authorList>
            <person name="Goeker M."/>
        </authorList>
    </citation>
    <scope>NUCLEOTIDE SEQUENCE [LARGE SCALE GENOMIC DNA]</scope>
    <source>
        <strain evidence="16 17">DSM 100968</strain>
    </source>
</reference>
<evidence type="ECO:0000256" key="9">
    <source>
        <dbReference type="ARBA" id="ARBA00022840"/>
    </source>
</evidence>
<comment type="cofactor">
    <cofactor evidence="14">
        <name>Mg(2+)</name>
        <dbReference type="ChEBI" id="CHEBI:18420"/>
    </cofactor>
</comment>
<keyword evidence="2 14" id="KW-0540">Nuclease</keyword>
<keyword evidence="6 14" id="KW-0378">Hydrolase</keyword>
<dbReference type="EMBL" id="JAFBEV010000001">
    <property type="protein sequence ID" value="MBM7656657.1"/>
    <property type="molecule type" value="Genomic_DNA"/>
</dbReference>
<evidence type="ECO:0000256" key="4">
    <source>
        <dbReference type="ARBA" id="ARBA00022741"/>
    </source>
</evidence>
<dbReference type="InterPro" id="IPR014017">
    <property type="entry name" value="DNA_helicase_UvrD-like_C"/>
</dbReference>
<evidence type="ECO:0000313" key="17">
    <source>
        <dbReference type="Proteomes" id="UP000823201"/>
    </source>
</evidence>
<evidence type="ECO:0000256" key="5">
    <source>
        <dbReference type="ARBA" id="ARBA00022763"/>
    </source>
</evidence>
<evidence type="ECO:0000256" key="8">
    <source>
        <dbReference type="ARBA" id="ARBA00022839"/>
    </source>
</evidence>
<feature type="domain" description="UvrD-like helicase C-terminal" evidence="15">
    <location>
        <begin position="277"/>
        <end position="596"/>
    </location>
</feature>
<dbReference type="Gene3D" id="3.90.320.10">
    <property type="match status" value="1"/>
</dbReference>
<dbReference type="InterPro" id="IPR014140">
    <property type="entry name" value="DNA_helicase_suAddB"/>
</dbReference>
<keyword evidence="8 14" id="KW-0269">Exonuclease</keyword>
<dbReference type="Gene3D" id="3.40.50.300">
    <property type="entry name" value="P-loop containing nucleotide triphosphate hydrolases"/>
    <property type="match status" value="3"/>
</dbReference>
<dbReference type="HAMAP" id="MF_01452">
    <property type="entry name" value="AddB_type1"/>
    <property type="match status" value="1"/>
</dbReference>
<keyword evidence="4 14" id="KW-0547">Nucleotide-binding</keyword>
<evidence type="ECO:0000256" key="12">
    <source>
        <dbReference type="ARBA" id="ARBA00023125"/>
    </source>
</evidence>
<dbReference type="PANTHER" id="PTHR30591">
    <property type="entry name" value="RECBCD ENZYME SUBUNIT RECC"/>
    <property type="match status" value="1"/>
</dbReference>
<keyword evidence="17" id="KW-1185">Reference proteome</keyword>
<keyword evidence="1 14" id="KW-0004">4Fe-4S</keyword>
<evidence type="ECO:0000256" key="6">
    <source>
        <dbReference type="ARBA" id="ARBA00022801"/>
    </source>
</evidence>
<protein>
    <recommendedName>
        <fullName evidence="14">ATP-dependent helicase/deoxyribonuclease subunit B</fullName>
        <ecNumber evidence="14">3.1.-.-</ecNumber>
    </recommendedName>
    <alternativeName>
        <fullName evidence="14">ATP-dependent helicase/nuclease subunit AddB</fullName>
    </alternativeName>
</protein>
<keyword evidence="7 14" id="KW-0347">Helicase</keyword>
<feature type="binding site" evidence="14">
    <location>
        <position position="1128"/>
    </location>
    <ligand>
        <name>[4Fe-4S] cluster</name>
        <dbReference type="ChEBI" id="CHEBI:49883"/>
    </ligand>
</feature>
<dbReference type="InterPro" id="IPR027417">
    <property type="entry name" value="P-loop_NTPase"/>
</dbReference>
<keyword evidence="10 14" id="KW-0408">Iron</keyword>
<dbReference type="Pfam" id="PF12705">
    <property type="entry name" value="PDDEXK_1"/>
    <property type="match status" value="1"/>
</dbReference>
<comment type="miscellaneous">
    <text evidence="14">Despite having conserved helicase domains, this subunit does not have helicase activity.</text>
</comment>
<dbReference type="GO" id="GO:0016787">
    <property type="term" value="F:hydrolase activity"/>
    <property type="evidence" value="ECO:0007669"/>
    <property type="project" value="UniProtKB-KW"/>
</dbReference>
<comment type="caution">
    <text evidence="16">The sequence shown here is derived from an EMBL/GenBank/DDBJ whole genome shotgun (WGS) entry which is preliminary data.</text>
</comment>
<dbReference type="PROSITE" id="PS51217">
    <property type="entry name" value="UVRD_HELICASE_CTER"/>
    <property type="match status" value="1"/>
</dbReference>
<evidence type="ECO:0000256" key="10">
    <source>
        <dbReference type="ARBA" id="ARBA00023004"/>
    </source>
</evidence>
<evidence type="ECO:0000313" key="16">
    <source>
        <dbReference type="EMBL" id="MBM7656657.1"/>
    </source>
</evidence>
<dbReference type="InterPro" id="IPR038726">
    <property type="entry name" value="PDDEXK_AddAB-type"/>
</dbReference>
<evidence type="ECO:0000256" key="7">
    <source>
        <dbReference type="ARBA" id="ARBA00022806"/>
    </source>
</evidence>
<dbReference type="InterPro" id="IPR011604">
    <property type="entry name" value="PDDEXK-like_dom_sf"/>
</dbReference>
<keyword evidence="12 14" id="KW-0238">DNA-binding</keyword>
<dbReference type="Pfam" id="PF21445">
    <property type="entry name" value="ADDB_N"/>
    <property type="match status" value="1"/>
</dbReference>
<evidence type="ECO:0000256" key="2">
    <source>
        <dbReference type="ARBA" id="ARBA00022722"/>
    </source>
</evidence>
<evidence type="ECO:0000256" key="11">
    <source>
        <dbReference type="ARBA" id="ARBA00023014"/>
    </source>
</evidence>
<keyword evidence="5 14" id="KW-0227">DNA damage</keyword>
<keyword evidence="11 14" id="KW-0411">Iron-sulfur</keyword>
<comment type="similarity">
    <text evidence="14">Belongs to the helicase family. AddB/RexB type 1 subfamily.</text>
</comment>
<dbReference type="NCBIfam" id="TIGR02773">
    <property type="entry name" value="addB_Gpos"/>
    <property type="match status" value="1"/>
</dbReference>
<evidence type="ECO:0000259" key="15">
    <source>
        <dbReference type="PROSITE" id="PS51217"/>
    </source>
</evidence>
<comment type="cofactor">
    <cofactor evidence="14">
        <name>[4Fe-4S] cluster</name>
        <dbReference type="ChEBI" id="CHEBI:49883"/>
    </cofactor>
    <text evidence="14">Binds 1 [4Fe-4S] cluster.</text>
</comment>
<feature type="binding site" evidence="14">
    <location>
        <position position="799"/>
    </location>
    <ligand>
        <name>[4Fe-4S] cluster</name>
        <dbReference type="ChEBI" id="CHEBI:49883"/>
    </ligand>
</feature>
<dbReference type="EC" id="3.1.-.-" evidence="14"/>
<dbReference type="RefSeq" id="WP_205005020.1">
    <property type="nucleotide sequence ID" value="NZ_CBCRXA010000001.1"/>
</dbReference>
<evidence type="ECO:0000256" key="3">
    <source>
        <dbReference type="ARBA" id="ARBA00022723"/>
    </source>
</evidence>
<evidence type="ECO:0000256" key="14">
    <source>
        <dbReference type="HAMAP-Rule" id="MF_01452"/>
    </source>
</evidence>
<gene>
    <name evidence="14" type="primary">addB</name>
    <name evidence="16" type="ORF">JOC27_000093</name>
</gene>
<comment type="subunit">
    <text evidence="14">Heterodimer of AddA and AddB.</text>
</comment>
<keyword evidence="13 14" id="KW-0234">DNA repair</keyword>